<proteinExistence type="inferred from homology"/>
<comment type="subcellular location">
    <subcellularLocation>
        <location evidence="1">Membrane</location>
        <topology evidence="1">Multi-pass membrane protein</topology>
    </subcellularLocation>
</comment>
<dbReference type="OMA" id="ICARCAN"/>
<dbReference type="GO" id="GO:0034424">
    <property type="term" value="C:Vps55/Vps68 complex"/>
    <property type="evidence" value="ECO:0007669"/>
    <property type="project" value="EnsemblFungi"/>
</dbReference>
<dbReference type="Proteomes" id="UP000187013">
    <property type="component" value="Unassembled WGS sequence"/>
</dbReference>
<dbReference type="eggNOG" id="KOG2174">
    <property type="taxonomic scope" value="Eukaryota"/>
</dbReference>
<dbReference type="PROSITE" id="PS51257">
    <property type="entry name" value="PROKAR_LIPOPROTEIN"/>
    <property type="match status" value="1"/>
</dbReference>
<sequence>MELKVSPLTKIISLSGFLALGFLLVILSCALFHNYYPLLDVLIFLLAPLPNSLFGKGSLDGADFMSENAGDAQDLGHFLTGLFVTSGVALPTVFYHCRLIGLMSCVMCTTGGLVIYSSIVVFSWFFRSSWEQDDALFS</sequence>
<dbReference type="AlphaFoldDB" id="A0A1Q3A308"/>
<evidence type="ECO:0000256" key="6">
    <source>
        <dbReference type="SAM" id="Phobius"/>
    </source>
</evidence>
<gene>
    <name evidence="7" type="ORF">ZYGR_0S01130</name>
</gene>
<evidence type="ECO:0000256" key="4">
    <source>
        <dbReference type="ARBA" id="ARBA00022989"/>
    </source>
</evidence>
<keyword evidence="5 6" id="KW-0472">Membrane</keyword>
<keyword evidence="4 6" id="KW-1133">Transmembrane helix</keyword>
<dbReference type="OrthoDB" id="14246at2759"/>
<evidence type="ECO:0000313" key="8">
    <source>
        <dbReference type="Proteomes" id="UP000187013"/>
    </source>
</evidence>
<comment type="similarity">
    <text evidence="2">Belongs to the OB-RGRP/VPS55 family.</text>
</comment>
<dbReference type="GO" id="GO:0005770">
    <property type="term" value="C:late endosome"/>
    <property type="evidence" value="ECO:0007669"/>
    <property type="project" value="EnsemblFungi"/>
</dbReference>
<dbReference type="Pfam" id="PF04133">
    <property type="entry name" value="Vps55"/>
    <property type="match status" value="1"/>
</dbReference>
<evidence type="ECO:0000256" key="2">
    <source>
        <dbReference type="ARBA" id="ARBA00005645"/>
    </source>
</evidence>
<dbReference type="PANTHER" id="PTHR12050:SF0">
    <property type="entry name" value="RH04491P"/>
    <property type="match status" value="1"/>
</dbReference>
<protein>
    <recommendedName>
        <fullName evidence="9">Vacuolar protein sorting-associated protein 55</fullName>
    </recommendedName>
</protein>
<evidence type="ECO:0000256" key="1">
    <source>
        <dbReference type="ARBA" id="ARBA00004141"/>
    </source>
</evidence>
<dbReference type="InterPro" id="IPR007262">
    <property type="entry name" value="Vps55/LEPROT"/>
</dbReference>
<feature type="transmembrane region" description="Helical" evidence="6">
    <location>
        <begin position="75"/>
        <end position="95"/>
    </location>
</feature>
<name>A0A1Q3A308_ZYGRO</name>
<comment type="caution">
    <text evidence="7">The sequence shown here is derived from an EMBL/GenBank/DDBJ whole genome shotgun (WGS) entry which is preliminary data.</text>
</comment>
<evidence type="ECO:0000256" key="5">
    <source>
        <dbReference type="ARBA" id="ARBA00023136"/>
    </source>
</evidence>
<evidence type="ECO:0000313" key="7">
    <source>
        <dbReference type="EMBL" id="GAV49980.1"/>
    </source>
</evidence>
<dbReference type="GO" id="GO:0032511">
    <property type="term" value="P:late endosome to vacuole transport via multivesicular body sorting pathway"/>
    <property type="evidence" value="ECO:0007669"/>
    <property type="project" value="EnsemblFungi"/>
</dbReference>
<organism evidence="7 8">
    <name type="scientific">Zygosaccharomyces rouxii</name>
    <dbReference type="NCBI Taxonomy" id="4956"/>
    <lineage>
        <taxon>Eukaryota</taxon>
        <taxon>Fungi</taxon>
        <taxon>Dikarya</taxon>
        <taxon>Ascomycota</taxon>
        <taxon>Saccharomycotina</taxon>
        <taxon>Saccharomycetes</taxon>
        <taxon>Saccharomycetales</taxon>
        <taxon>Saccharomycetaceae</taxon>
        <taxon>Zygosaccharomyces</taxon>
    </lineage>
</organism>
<evidence type="ECO:0008006" key="9">
    <source>
        <dbReference type="Google" id="ProtNLM"/>
    </source>
</evidence>
<accession>A0A1Q3A308</accession>
<feature type="transmembrane region" description="Helical" evidence="6">
    <location>
        <begin position="102"/>
        <end position="126"/>
    </location>
</feature>
<evidence type="ECO:0000256" key="3">
    <source>
        <dbReference type="ARBA" id="ARBA00022692"/>
    </source>
</evidence>
<dbReference type="PANTHER" id="PTHR12050">
    <property type="entry name" value="LEPTIN RECEPTOR-RELATED"/>
    <property type="match status" value="1"/>
</dbReference>
<reference evidence="7 8" key="1">
    <citation type="submission" date="2016-08" db="EMBL/GenBank/DDBJ databases">
        <title>Draft genome sequence of allopolyploid Zygosaccharomyces rouxii.</title>
        <authorList>
            <person name="Watanabe J."/>
            <person name="Uehara K."/>
            <person name="Mogi Y."/>
            <person name="Tsukioka Y."/>
        </authorList>
    </citation>
    <scope>NUCLEOTIDE SEQUENCE [LARGE SCALE GENOMIC DNA]</scope>
    <source>
        <strain evidence="7 8">NBRC 110957</strain>
    </source>
</reference>
<dbReference type="EMBL" id="BDGX01000019">
    <property type="protein sequence ID" value="GAV49980.1"/>
    <property type="molecule type" value="Genomic_DNA"/>
</dbReference>
<keyword evidence="3 6" id="KW-0812">Transmembrane</keyword>
<feature type="transmembrane region" description="Helical" evidence="6">
    <location>
        <begin position="12"/>
        <end position="36"/>
    </location>
</feature>